<sequence length="56" mass="6572">MPTINQKPKKSLKSITKFIVLSLYNYQNVQRRSKHTEENLVLIPNTCTNQYTTTFP</sequence>
<name>A0A0A8YHZ6_ARUDO</name>
<accession>A0A0A8YHZ6</accession>
<protein>
    <submittedName>
        <fullName evidence="1">Uncharacterized protein</fullName>
    </submittedName>
</protein>
<reference evidence="1" key="1">
    <citation type="submission" date="2014-09" db="EMBL/GenBank/DDBJ databases">
        <authorList>
            <person name="Magalhaes I.L.F."/>
            <person name="Oliveira U."/>
            <person name="Santos F.R."/>
            <person name="Vidigal T.H.D.A."/>
            <person name="Brescovit A.D."/>
            <person name="Santos A.J."/>
        </authorList>
    </citation>
    <scope>NUCLEOTIDE SEQUENCE</scope>
    <source>
        <tissue evidence="1">Shoot tissue taken approximately 20 cm above the soil surface</tissue>
    </source>
</reference>
<evidence type="ECO:0000313" key="1">
    <source>
        <dbReference type="EMBL" id="JAD22482.1"/>
    </source>
</evidence>
<dbReference type="EMBL" id="GBRH01275413">
    <property type="protein sequence ID" value="JAD22482.1"/>
    <property type="molecule type" value="Transcribed_RNA"/>
</dbReference>
<proteinExistence type="predicted"/>
<organism evidence="1">
    <name type="scientific">Arundo donax</name>
    <name type="common">Giant reed</name>
    <name type="synonym">Donax arundinaceus</name>
    <dbReference type="NCBI Taxonomy" id="35708"/>
    <lineage>
        <taxon>Eukaryota</taxon>
        <taxon>Viridiplantae</taxon>
        <taxon>Streptophyta</taxon>
        <taxon>Embryophyta</taxon>
        <taxon>Tracheophyta</taxon>
        <taxon>Spermatophyta</taxon>
        <taxon>Magnoliopsida</taxon>
        <taxon>Liliopsida</taxon>
        <taxon>Poales</taxon>
        <taxon>Poaceae</taxon>
        <taxon>PACMAD clade</taxon>
        <taxon>Arundinoideae</taxon>
        <taxon>Arundineae</taxon>
        <taxon>Arundo</taxon>
    </lineage>
</organism>
<reference evidence="1" key="2">
    <citation type="journal article" date="2015" name="Data Brief">
        <title>Shoot transcriptome of the giant reed, Arundo donax.</title>
        <authorList>
            <person name="Barrero R.A."/>
            <person name="Guerrero F.D."/>
            <person name="Moolhuijzen P."/>
            <person name="Goolsby J.A."/>
            <person name="Tidwell J."/>
            <person name="Bellgard S.E."/>
            <person name="Bellgard M.I."/>
        </authorList>
    </citation>
    <scope>NUCLEOTIDE SEQUENCE</scope>
    <source>
        <tissue evidence="1">Shoot tissue taken approximately 20 cm above the soil surface</tissue>
    </source>
</reference>
<dbReference type="AlphaFoldDB" id="A0A0A8YHZ6"/>